<evidence type="ECO:0000256" key="1">
    <source>
        <dbReference type="SAM" id="MobiDB-lite"/>
    </source>
</evidence>
<dbReference type="EMBL" id="BOPH01000046">
    <property type="protein sequence ID" value="GIJ68679.1"/>
    <property type="molecule type" value="Genomic_DNA"/>
</dbReference>
<dbReference type="Proteomes" id="UP000635606">
    <property type="component" value="Unassembled WGS sequence"/>
</dbReference>
<keyword evidence="3" id="KW-1185">Reference proteome</keyword>
<accession>A0A8J4EBK6</accession>
<dbReference type="AlphaFoldDB" id="A0A8J4EBK6"/>
<organism evidence="2 3">
    <name type="scientific">Virgisporangium ochraceum</name>
    <dbReference type="NCBI Taxonomy" id="65505"/>
    <lineage>
        <taxon>Bacteria</taxon>
        <taxon>Bacillati</taxon>
        <taxon>Actinomycetota</taxon>
        <taxon>Actinomycetes</taxon>
        <taxon>Micromonosporales</taxon>
        <taxon>Micromonosporaceae</taxon>
        <taxon>Virgisporangium</taxon>
    </lineage>
</organism>
<gene>
    <name evidence="2" type="ORF">Voc01_035960</name>
</gene>
<protein>
    <submittedName>
        <fullName evidence="2">Uncharacterized protein</fullName>
    </submittedName>
</protein>
<proteinExistence type="predicted"/>
<evidence type="ECO:0000313" key="3">
    <source>
        <dbReference type="Proteomes" id="UP000635606"/>
    </source>
</evidence>
<name>A0A8J4EBK6_9ACTN</name>
<sequence length="71" mass="7536">MTIKATGTDLVGGSTMTDSGGKGPSELKCRLCPRLRANLRLGTLDPHVHPDRRVAGDAVDTNQVAQVVDHQ</sequence>
<comment type="caution">
    <text evidence="2">The sequence shown here is derived from an EMBL/GenBank/DDBJ whole genome shotgun (WGS) entry which is preliminary data.</text>
</comment>
<evidence type="ECO:0000313" key="2">
    <source>
        <dbReference type="EMBL" id="GIJ68679.1"/>
    </source>
</evidence>
<reference evidence="2" key="1">
    <citation type="submission" date="2021-01" db="EMBL/GenBank/DDBJ databases">
        <title>Whole genome shotgun sequence of Virgisporangium ochraceum NBRC 16418.</title>
        <authorList>
            <person name="Komaki H."/>
            <person name="Tamura T."/>
        </authorList>
    </citation>
    <scope>NUCLEOTIDE SEQUENCE</scope>
    <source>
        <strain evidence="2">NBRC 16418</strain>
    </source>
</reference>
<feature type="region of interest" description="Disordered" evidence="1">
    <location>
        <begin position="1"/>
        <end position="26"/>
    </location>
</feature>